<feature type="domain" description="DUF4124" evidence="3">
    <location>
        <begin position="12"/>
        <end position="60"/>
    </location>
</feature>
<proteinExistence type="predicted"/>
<evidence type="ECO:0000256" key="1">
    <source>
        <dbReference type="SAM" id="MobiDB-lite"/>
    </source>
</evidence>
<reference evidence="4 5" key="1">
    <citation type="submission" date="2019-11" db="EMBL/GenBank/DDBJ databases">
        <title>Type strains purchased from KCTC, JCM and DSMZ.</title>
        <authorList>
            <person name="Lu H."/>
        </authorList>
    </citation>
    <scope>NUCLEOTIDE SEQUENCE [LARGE SCALE GENOMIC DNA]</scope>
    <source>
        <strain evidence="4 5">JCM 31587</strain>
    </source>
</reference>
<feature type="compositionally biased region" description="Basic and acidic residues" evidence="1">
    <location>
        <begin position="60"/>
        <end position="110"/>
    </location>
</feature>
<dbReference type="AlphaFoldDB" id="A0A6L6QDN1"/>
<evidence type="ECO:0000256" key="2">
    <source>
        <dbReference type="SAM" id="SignalP"/>
    </source>
</evidence>
<dbReference type="RefSeq" id="WP_155453191.1">
    <property type="nucleotide sequence ID" value="NZ_WNKX01000004.1"/>
</dbReference>
<name>A0A6L6QDN1_9BURK</name>
<dbReference type="OrthoDB" id="8853421at2"/>
<evidence type="ECO:0000313" key="4">
    <source>
        <dbReference type="EMBL" id="MTW10231.1"/>
    </source>
</evidence>
<protein>
    <submittedName>
        <fullName evidence="4">DUF4124 domain-containing protein</fullName>
    </submittedName>
</protein>
<feature type="chain" id="PRO_5026940749" evidence="2">
    <location>
        <begin position="21"/>
        <end position="159"/>
    </location>
</feature>
<keyword evidence="5" id="KW-1185">Reference proteome</keyword>
<evidence type="ECO:0000313" key="5">
    <source>
        <dbReference type="Proteomes" id="UP000472320"/>
    </source>
</evidence>
<gene>
    <name evidence="4" type="ORF">GM658_06405</name>
</gene>
<organism evidence="4 5">
    <name type="scientific">Massilia eburnea</name>
    <dbReference type="NCBI Taxonomy" id="1776165"/>
    <lineage>
        <taxon>Bacteria</taxon>
        <taxon>Pseudomonadati</taxon>
        <taxon>Pseudomonadota</taxon>
        <taxon>Betaproteobacteria</taxon>
        <taxon>Burkholderiales</taxon>
        <taxon>Oxalobacteraceae</taxon>
        <taxon>Telluria group</taxon>
        <taxon>Massilia</taxon>
    </lineage>
</organism>
<accession>A0A6L6QDN1</accession>
<dbReference type="Pfam" id="PF13511">
    <property type="entry name" value="DUF4124"/>
    <property type="match status" value="1"/>
</dbReference>
<evidence type="ECO:0000259" key="3">
    <source>
        <dbReference type="Pfam" id="PF13511"/>
    </source>
</evidence>
<feature type="signal peptide" evidence="2">
    <location>
        <begin position="1"/>
        <end position="20"/>
    </location>
</feature>
<comment type="caution">
    <text evidence="4">The sequence shown here is derived from an EMBL/GenBank/DDBJ whole genome shotgun (WGS) entry which is preliminary data.</text>
</comment>
<feature type="region of interest" description="Disordered" evidence="1">
    <location>
        <begin position="43"/>
        <end position="110"/>
    </location>
</feature>
<dbReference type="InterPro" id="IPR025392">
    <property type="entry name" value="DUF4124"/>
</dbReference>
<dbReference type="Proteomes" id="UP000472320">
    <property type="component" value="Unassembled WGS sequence"/>
</dbReference>
<dbReference type="EMBL" id="WNKX01000004">
    <property type="protein sequence ID" value="MTW10231.1"/>
    <property type="molecule type" value="Genomic_DNA"/>
</dbReference>
<sequence length="159" mass="17756">MKKALLFAVLGFAAVSQAGAQGLYKCKADGKVTYQSMPCAKGGEMLDVPPPPTPAQVRAAQDRLKEDRDRANQLAERNRVERERKAREEKEEAQETKEANAGKVAAKSDCDKLRLRREELYGQRNDNRRNSQLEAMARTQDEIDKLEASYTKASCGPLD</sequence>
<keyword evidence="2" id="KW-0732">Signal</keyword>